<gene>
    <name evidence="3" type="ORF">HNP33_002553</name>
</gene>
<evidence type="ECO:0000256" key="1">
    <source>
        <dbReference type="ARBA" id="ARBA00022612"/>
    </source>
</evidence>
<dbReference type="RefSeq" id="WP_184708964.1">
    <property type="nucleotide sequence ID" value="NZ_JACHKZ010000015.1"/>
</dbReference>
<dbReference type="EMBL" id="JACHKZ010000015">
    <property type="protein sequence ID" value="MBB6578471.1"/>
    <property type="molecule type" value="Genomic_DNA"/>
</dbReference>
<organism evidence="3 4">
    <name type="scientific">Comamonas odontotermitis</name>
    <dbReference type="NCBI Taxonomy" id="379895"/>
    <lineage>
        <taxon>Bacteria</taxon>
        <taxon>Pseudomonadati</taxon>
        <taxon>Pseudomonadota</taxon>
        <taxon>Betaproteobacteria</taxon>
        <taxon>Burkholderiales</taxon>
        <taxon>Comamonadaceae</taxon>
        <taxon>Comamonas</taxon>
    </lineage>
</organism>
<evidence type="ECO:0000313" key="3">
    <source>
        <dbReference type="EMBL" id="MBB6578471.1"/>
    </source>
</evidence>
<accession>A0ABR6RH30</accession>
<reference evidence="3 4" key="1">
    <citation type="submission" date="2020-08" db="EMBL/GenBank/DDBJ databases">
        <title>Functional genomics of gut bacteria from endangered species of beetles.</title>
        <authorList>
            <person name="Carlos-Shanley C."/>
        </authorList>
    </citation>
    <scope>NUCLEOTIDE SEQUENCE [LARGE SCALE GENOMIC DNA]</scope>
    <source>
        <strain evidence="3 4">S00124</strain>
    </source>
</reference>
<dbReference type="Proteomes" id="UP000562492">
    <property type="component" value="Unassembled WGS sequence"/>
</dbReference>
<dbReference type="NCBIfam" id="TIGR01760">
    <property type="entry name" value="tape_meas_TP901"/>
    <property type="match status" value="1"/>
</dbReference>
<evidence type="ECO:0000313" key="4">
    <source>
        <dbReference type="Proteomes" id="UP000562492"/>
    </source>
</evidence>
<feature type="domain" description="Phage tail tape measure protein" evidence="2">
    <location>
        <begin position="82"/>
        <end position="248"/>
    </location>
</feature>
<proteinExistence type="predicted"/>
<keyword evidence="1" id="KW-1188">Viral release from host cell</keyword>
<evidence type="ECO:0000259" key="2">
    <source>
        <dbReference type="Pfam" id="PF10145"/>
    </source>
</evidence>
<name>A0ABR6RH30_9BURK</name>
<protein>
    <submittedName>
        <fullName evidence="3">TP901 family phage tail tape measure protein</fullName>
    </submittedName>
</protein>
<comment type="caution">
    <text evidence="3">The sequence shown here is derived from an EMBL/GenBank/DDBJ whole genome shotgun (WGS) entry which is preliminary data.</text>
</comment>
<sequence>MAFKPIQIIIGAKDEASKVIDGLSARIKTVGVAVAAYFGINAFAGVVKGAADLEAAMSKVQAATGATRGEMQAMEGAADKAIAGTAFTAIDAAGSLENLGKAGLSATDAMQTLAPVVALASAGNLDLAASSDIMTKVVMGMGLAWSDAARVADVLAKGANATNTSVEGLGQALSYTAPIARTLGVSLEGTVAMIGKLADAGIDASRAGTALNSMMSQFADPASKFKQELRAAGITTNSFEEALKQMAAAGPAASKAINAVGLESGPALRSLLNQGMGALTGLKTELQNAGGSAKSFGDILRSNLNGSLSALNQAWTALTNALGKPVLPILQSGVDKLAETFRAWVADGTIGKLGDSIAKTFEAGIKWVQQFIASFDLDALTAKVSGFADRAGAAMTDFGNKAAVAGGIVQTAYGIMSAGASGVMTAVYLLGGAFTRLLENVSLVHQKVLEFFSKISFGDMSKRFKEEADRIKIETEGLGAVAEALEAKARESFAGMADGAQTAREGFEKITGTIEDNTAAVVDNNRAYKDALAMADAGQAQMDKEYAAAQKTTAAIVDKKAALADLRAQYAEAAKSGDVQRMAELQGQMKAAFQGTTGAMKEQAAQASATSEAVVNAFTDLGVVSTAQLKTAAANARKSFETIRDAGTSTPEDIANAWEAYSKKAIAANKGVEDSALKTEGSIYKLRDAAKVAGSTGGQEMDGAERSTRAVGDAAREAAAGYQQMGDEAEAAGEKAERAAERQKLATQRTDNMGHDTRSAGGKTWLSIYNDLKSNGLDEESARKGAGDFVDAMGNVTFYNNAGQKKWRGNTLDAAIGNLIQDYFLNGKGKDLAQAEANKSKELVSAVPTPAPTAATAASPSRTSSSVINNITLIYNGQQEKFGVETVNGTDSDLQRLLKKLDFAAKVAQ</sequence>
<dbReference type="PANTHER" id="PTHR37813">
    <property type="entry name" value="FELS-2 PROPHAGE PROTEIN"/>
    <property type="match status" value="1"/>
</dbReference>
<dbReference type="PANTHER" id="PTHR37813:SF1">
    <property type="entry name" value="FELS-2 PROPHAGE PROTEIN"/>
    <property type="match status" value="1"/>
</dbReference>
<dbReference type="Pfam" id="PF10145">
    <property type="entry name" value="PhageMin_Tail"/>
    <property type="match status" value="1"/>
</dbReference>
<keyword evidence="4" id="KW-1185">Reference proteome</keyword>
<dbReference type="InterPro" id="IPR010090">
    <property type="entry name" value="Phage_tape_meas"/>
</dbReference>